<accession>A0AAJ3TV27</accession>
<organism evidence="5 6">
    <name type="scientific">Mycobacterium saskatchewanense</name>
    <dbReference type="NCBI Taxonomy" id="220927"/>
    <lineage>
        <taxon>Bacteria</taxon>
        <taxon>Bacillati</taxon>
        <taxon>Actinomycetota</taxon>
        <taxon>Actinomycetes</taxon>
        <taxon>Mycobacteriales</taxon>
        <taxon>Mycobacteriaceae</taxon>
        <taxon>Mycobacterium</taxon>
        <taxon>Mycobacterium simiae complex</taxon>
    </lineage>
</organism>
<dbReference type="InterPro" id="IPR024516">
    <property type="entry name" value="Mce_C"/>
</dbReference>
<dbReference type="EMBL" id="LQPR01000055">
    <property type="protein sequence ID" value="ORW68114.1"/>
    <property type="molecule type" value="Genomic_DNA"/>
</dbReference>
<evidence type="ECO:0000256" key="2">
    <source>
        <dbReference type="SAM" id="Phobius"/>
    </source>
</evidence>
<feature type="compositionally biased region" description="Polar residues" evidence="1">
    <location>
        <begin position="443"/>
        <end position="460"/>
    </location>
</feature>
<name>A0AAJ3TV27_9MYCO</name>
<reference evidence="5 6" key="1">
    <citation type="submission" date="2016-01" db="EMBL/GenBank/DDBJ databases">
        <title>The new phylogeny of the genus Mycobacterium.</title>
        <authorList>
            <person name="Tarcisio F."/>
            <person name="Conor M."/>
            <person name="Antonella G."/>
            <person name="Elisabetta G."/>
            <person name="Giulia F.S."/>
            <person name="Sara T."/>
            <person name="Anna F."/>
            <person name="Clotilde B."/>
            <person name="Roberto B."/>
            <person name="Veronica D.S."/>
            <person name="Fabio R."/>
            <person name="Monica P."/>
            <person name="Olivier J."/>
            <person name="Enrico T."/>
            <person name="Nicola S."/>
        </authorList>
    </citation>
    <scope>NUCLEOTIDE SEQUENCE [LARGE SCALE GENOMIC DNA]</scope>
    <source>
        <strain evidence="5 6">DSM 44616</strain>
    </source>
</reference>
<protein>
    <submittedName>
        <fullName evidence="5">MCE-family protein MCE3A</fullName>
    </submittedName>
</protein>
<feature type="compositionally biased region" description="Pro residues" evidence="1">
    <location>
        <begin position="408"/>
        <end position="423"/>
    </location>
</feature>
<comment type="caution">
    <text evidence="5">The sequence shown here is derived from an EMBL/GenBank/DDBJ whole genome shotgun (WGS) entry which is preliminary data.</text>
</comment>
<keyword evidence="6" id="KW-1185">Reference proteome</keyword>
<feature type="domain" description="Mammalian cell entry C-terminal" evidence="4">
    <location>
        <begin position="124"/>
        <end position="342"/>
    </location>
</feature>
<feature type="compositionally biased region" description="Low complexity" evidence="1">
    <location>
        <begin position="424"/>
        <end position="442"/>
    </location>
</feature>
<dbReference type="Pfam" id="PF02470">
    <property type="entry name" value="MlaD"/>
    <property type="match status" value="1"/>
</dbReference>
<feature type="region of interest" description="Disordered" evidence="1">
    <location>
        <begin position="403"/>
        <end position="466"/>
    </location>
</feature>
<dbReference type="GO" id="GO:0051701">
    <property type="term" value="P:biological process involved in interaction with host"/>
    <property type="evidence" value="ECO:0007669"/>
    <property type="project" value="TreeGrafter"/>
</dbReference>
<keyword evidence="2" id="KW-0472">Membrane</keyword>
<dbReference type="RefSeq" id="WP_085257636.1">
    <property type="nucleotide sequence ID" value="NZ_AP022573.1"/>
</dbReference>
<evidence type="ECO:0000313" key="6">
    <source>
        <dbReference type="Proteomes" id="UP000193387"/>
    </source>
</evidence>
<dbReference type="InterPro" id="IPR003399">
    <property type="entry name" value="Mce/MlaD"/>
</dbReference>
<evidence type="ECO:0000259" key="3">
    <source>
        <dbReference type="Pfam" id="PF02470"/>
    </source>
</evidence>
<feature type="domain" description="Mce/MlaD" evidence="3">
    <location>
        <begin position="42"/>
        <end position="118"/>
    </location>
</feature>
<dbReference type="Pfam" id="PF11887">
    <property type="entry name" value="Mce4_CUP1"/>
    <property type="match status" value="1"/>
</dbReference>
<feature type="transmembrane region" description="Helical" evidence="2">
    <location>
        <begin position="12"/>
        <end position="32"/>
    </location>
</feature>
<sequence length="466" mass="49133">MNDGLRRQRIHPLWWTAALVTVVIVLITLSLAQFNGLLRQSITVILASDRAGLVMNPGAKVKLRGVQVGTVGNIVGSRQAARLQLDIDPAEIRYIPANVQAEIKATTAFGTKYVDLIYPDKPTPARLKAGEVLYSRNITTEVNTVFQNLVDVLKSVDPAKVNAVISALAEGLRGRGQRMGEAITAANEVLTAYNARVDTVGRDWRSFNEFSKAYDVAANDILTTLDAASTTSTTLSAHAKELDSLLLNVIGFSRSGVALVGPNLDNLIDGINGLQPTTDLLRKYNPEYTCMLVGAKYYMDHGGLQTRGGNGYSLVIDSGLLFGKDPYIYPDNLPFVAAKGGPGGQPSCGSLPDVSKNFPVRQLITNTGWGTGLDIRTNPGIGHPCWADFLPVTRAVPEPPSIRQCIPGPAPGPAVPAGAPPYGAPQYAADGSPPGPAPQGAALQNSETAPPNPATVTSAPSAAGPN</sequence>
<gene>
    <name evidence="5" type="ORF">AWC23_22065</name>
</gene>
<evidence type="ECO:0000313" key="5">
    <source>
        <dbReference type="EMBL" id="ORW68114.1"/>
    </source>
</evidence>
<dbReference type="AlphaFoldDB" id="A0AAJ3TV27"/>
<keyword evidence="2" id="KW-0812">Transmembrane</keyword>
<evidence type="ECO:0000256" key="1">
    <source>
        <dbReference type="SAM" id="MobiDB-lite"/>
    </source>
</evidence>
<dbReference type="InterPro" id="IPR052336">
    <property type="entry name" value="MlaD_Phospholipid_Transporter"/>
</dbReference>
<dbReference type="PANTHER" id="PTHR33371:SF19">
    <property type="entry name" value="MCE-FAMILY PROTEIN MCE4A"/>
    <property type="match status" value="1"/>
</dbReference>
<dbReference type="GO" id="GO:0005576">
    <property type="term" value="C:extracellular region"/>
    <property type="evidence" value="ECO:0007669"/>
    <property type="project" value="TreeGrafter"/>
</dbReference>
<evidence type="ECO:0000259" key="4">
    <source>
        <dbReference type="Pfam" id="PF11887"/>
    </source>
</evidence>
<dbReference type="InterPro" id="IPR005693">
    <property type="entry name" value="Mce"/>
</dbReference>
<dbReference type="NCBIfam" id="TIGR00996">
    <property type="entry name" value="Mtu_fam_mce"/>
    <property type="match status" value="1"/>
</dbReference>
<dbReference type="PANTHER" id="PTHR33371">
    <property type="entry name" value="INTERMEMBRANE PHOSPHOLIPID TRANSPORT SYSTEM BINDING PROTEIN MLAD-RELATED"/>
    <property type="match status" value="1"/>
</dbReference>
<dbReference type="Proteomes" id="UP000193387">
    <property type="component" value="Unassembled WGS sequence"/>
</dbReference>
<keyword evidence="2" id="KW-1133">Transmembrane helix</keyword>
<proteinExistence type="predicted"/>